<evidence type="ECO:0000313" key="9">
    <source>
        <dbReference type="EMBL" id="CAF0990567.1"/>
    </source>
</evidence>
<evidence type="ECO:0000313" key="10">
    <source>
        <dbReference type="EMBL" id="CAF3713055.1"/>
    </source>
</evidence>
<keyword evidence="4" id="KW-0862">Zinc</keyword>
<reference evidence="9" key="1">
    <citation type="submission" date="2021-02" db="EMBL/GenBank/DDBJ databases">
        <authorList>
            <person name="Nowell W R."/>
        </authorList>
    </citation>
    <scope>NUCLEOTIDE SEQUENCE</scope>
</reference>
<accession>A0A814G893</accession>
<keyword evidence="6" id="KW-0804">Transcription</keyword>
<evidence type="ECO:0000256" key="5">
    <source>
        <dbReference type="ARBA" id="ARBA00023015"/>
    </source>
</evidence>
<dbReference type="AlphaFoldDB" id="A0A814G893"/>
<comment type="similarity">
    <text evidence="1">Belongs to the VEFS (VRN2-EMF2-FIS2-SU(Z)12) family.</text>
</comment>
<dbReference type="CDD" id="cd21551">
    <property type="entry name" value="VEFS-box_SUZ12"/>
    <property type="match status" value="1"/>
</dbReference>
<keyword evidence="5" id="KW-0805">Transcription regulation</keyword>
<dbReference type="EMBL" id="CAJNOQ010003008">
    <property type="protein sequence ID" value="CAF0990567.1"/>
    <property type="molecule type" value="Genomic_DNA"/>
</dbReference>
<dbReference type="PANTHER" id="PTHR22597">
    <property type="entry name" value="POLYCOMB GROUP PROTEIN"/>
    <property type="match status" value="1"/>
</dbReference>
<evidence type="ECO:0000256" key="1">
    <source>
        <dbReference type="ARBA" id="ARBA00007416"/>
    </source>
</evidence>
<dbReference type="InterPro" id="IPR019135">
    <property type="entry name" value="Polycomb_protein_VEFS-Box"/>
</dbReference>
<evidence type="ECO:0000256" key="4">
    <source>
        <dbReference type="ARBA" id="ARBA00022833"/>
    </source>
</evidence>
<dbReference type="Proteomes" id="UP000682733">
    <property type="component" value="Unassembled WGS sequence"/>
</dbReference>
<dbReference type="Proteomes" id="UP000677228">
    <property type="component" value="Unassembled WGS sequence"/>
</dbReference>
<dbReference type="EMBL" id="CAJOBC010003008">
    <property type="protein sequence ID" value="CAF3762571.1"/>
    <property type="molecule type" value="Genomic_DNA"/>
</dbReference>
<dbReference type="Proteomes" id="UP000663829">
    <property type="component" value="Unassembled WGS sequence"/>
</dbReference>
<evidence type="ECO:0000259" key="7">
    <source>
        <dbReference type="Pfam" id="PF09733"/>
    </source>
</evidence>
<dbReference type="EMBL" id="CAJOBA010004435">
    <property type="protein sequence ID" value="CAF3713055.1"/>
    <property type="molecule type" value="Genomic_DNA"/>
</dbReference>
<dbReference type="PANTHER" id="PTHR22597:SF0">
    <property type="entry name" value="POLYCOMB PROTEIN SUZ12"/>
    <property type="match status" value="1"/>
</dbReference>
<evidence type="ECO:0000313" key="11">
    <source>
        <dbReference type="EMBL" id="CAF3762571.1"/>
    </source>
</evidence>
<dbReference type="GO" id="GO:0016586">
    <property type="term" value="C:RSC-type complex"/>
    <property type="evidence" value="ECO:0007669"/>
    <property type="project" value="TreeGrafter"/>
</dbReference>
<protein>
    <recommendedName>
        <fullName evidence="7">Polycomb protein VEFS-Box domain-containing protein</fullName>
    </recommendedName>
</protein>
<evidence type="ECO:0000256" key="2">
    <source>
        <dbReference type="ARBA" id="ARBA00022723"/>
    </source>
</evidence>
<dbReference type="GO" id="GO:0008270">
    <property type="term" value="F:zinc ion binding"/>
    <property type="evidence" value="ECO:0007669"/>
    <property type="project" value="UniProtKB-KW"/>
</dbReference>
<gene>
    <name evidence="9" type="ORF">GPM918_LOCUS13231</name>
    <name evidence="8" type="ORF">OVA965_LOCUS11462</name>
    <name evidence="11" type="ORF">SRO942_LOCUS13231</name>
    <name evidence="10" type="ORF">TMI583_LOCUS11463</name>
</gene>
<sequence>MRWRVNPYFLHRNLKYVHMARKNSSKKRPFLNLNELIDHLSTRNQSLPTSSSSLSNKSFNLHLHSWAYDEDSLLYSSAKRDVSFELLATCDENHPQQPISSFGHCPSVTTLSLLKKGSKIISVGKIKSINTNRLNQNKKSIEEPTISINISSKCKYNFIFSSTVVGYDNGEYISTSYEKFVQLDSLLNSDLLLNSDSSSKIPHKIEISLPNTENDISEPSSLKLYFKINYEFVETIGRSRSRFSSARSLMPSIPLQGYSESKLRPKRCTTQNSKQPKKKNKNIQKKETTKLVLLSSLMKMTTTITSNENNDEQLFYLFYFGKQLVQQSYAAKFGQCCFCQFLTIDNDMHVLKHHLFFCHPRFSATFKNMTDGPTFEIRLNRSYDGSFDTYDGYKHDNDRPQRRRCLTELILWRPACNRRSLFADTNYIFRRPNLTRCYRHTTGALKVEPEHIENDSDDDLYPEWTKQLTRRLIEDFQDVNDGEKEMMIIWNNHIMKYNFIADSQMTLACELFVRNHGNEIIEKNLIKNFYLHLITLQLYNLLRKSDVAKCIVRMKTFLSCSKKHKLDENDEKNLIVKKRMITASTSLTTTDL</sequence>
<keyword evidence="2" id="KW-0479">Metal-binding</keyword>
<dbReference type="EMBL" id="CAJNOK010004432">
    <property type="protein sequence ID" value="CAF0937548.1"/>
    <property type="molecule type" value="Genomic_DNA"/>
</dbReference>
<comment type="caution">
    <text evidence="9">The sequence shown here is derived from an EMBL/GenBank/DDBJ whole genome shotgun (WGS) entry which is preliminary data.</text>
</comment>
<evidence type="ECO:0000256" key="3">
    <source>
        <dbReference type="ARBA" id="ARBA00022771"/>
    </source>
</evidence>
<dbReference type="GO" id="GO:0035098">
    <property type="term" value="C:ESC/E(Z) complex"/>
    <property type="evidence" value="ECO:0007669"/>
    <property type="project" value="TreeGrafter"/>
</dbReference>
<dbReference type="Proteomes" id="UP000681722">
    <property type="component" value="Unassembled WGS sequence"/>
</dbReference>
<proteinExistence type="inferred from homology"/>
<evidence type="ECO:0000256" key="6">
    <source>
        <dbReference type="ARBA" id="ARBA00023163"/>
    </source>
</evidence>
<dbReference type="GO" id="GO:0031490">
    <property type="term" value="F:chromatin DNA binding"/>
    <property type="evidence" value="ECO:0007669"/>
    <property type="project" value="TreeGrafter"/>
</dbReference>
<organism evidence="9 12">
    <name type="scientific">Didymodactylos carnosus</name>
    <dbReference type="NCBI Taxonomy" id="1234261"/>
    <lineage>
        <taxon>Eukaryota</taxon>
        <taxon>Metazoa</taxon>
        <taxon>Spiralia</taxon>
        <taxon>Gnathifera</taxon>
        <taxon>Rotifera</taxon>
        <taxon>Eurotatoria</taxon>
        <taxon>Bdelloidea</taxon>
        <taxon>Philodinida</taxon>
        <taxon>Philodinidae</taxon>
        <taxon>Didymodactylos</taxon>
    </lineage>
</organism>
<keyword evidence="12" id="KW-1185">Reference proteome</keyword>
<evidence type="ECO:0000313" key="12">
    <source>
        <dbReference type="Proteomes" id="UP000663829"/>
    </source>
</evidence>
<evidence type="ECO:0000313" key="8">
    <source>
        <dbReference type="EMBL" id="CAF0937548.1"/>
    </source>
</evidence>
<name>A0A814G893_9BILA</name>
<dbReference type="Pfam" id="PF09733">
    <property type="entry name" value="VEFS-Box"/>
    <property type="match status" value="1"/>
</dbReference>
<keyword evidence="3" id="KW-0863">Zinc-finger</keyword>
<feature type="domain" description="Polycomb protein VEFS-Box" evidence="7">
    <location>
        <begin position="435"/>
        <end position="545"/>
    </location>
</feature>
<dbReference type="OrthoDB" id="166746at2759"/>